<name>A0A5B9GJL4_9PROT</name>
<dbReference type="KEGG" id="aoy:EOV40_009840"/>
<gene>
    <name evidence="2" type="ORF">EOV40_009840</name>
</gene>
<protein>
    <submittedName>
        <fullName evidence="2">Uncharacterized protein</fullName>
    </submittedName>
</protein>
<dbReference type="AlphaFoldDB" id="A0A5B9GJL4"/>
<dbReference type="EMBL" id="CP042808">
    <property type="protein sequence ID" value="QEE85977.1"/>
    <property type="molecule type" value="Genomic_DNA"/>
</dbReference>
<keyword evidence="1" id="KW-0732">Signal</keyword>
<evidence type="ECO:0000256" key="1">
    <source>
        <dbReference type="SAM" id="SignalP"/>
    </source>
</evidence>
<dbReference type="Proteomes" id="UP000287027">
    <property type="component" value="Chromosome"/>
</dbReference>
<keyword evidence="3" id="KW-1185">Reference proteome</keyword>
<sequence length="163" mass="17300">MKKIALAISLFLSSPLAQAAAADLPQQIQGGKSYSDDVMPDAKPSDAGLIDKTKSASLKYVDNCDQEITPKISPIDLGPSLPNSKIILLPDSVCYGNAGDMVVILDGNDRTLLRVTGGGVVVLSSQTAGVNNISIIEPGFSAPVWHWIPDAHSFQHYMDVPLQ</sequence>
<feature type="signal peptide" evidence="1">
    <location>
        <begin position="1"/>
        <end position="19"/>
    </location>
</feature>
<reference evidence="2 3" key="1">
    <citation type="submission" date="2019-08" db="EMBL/GenBank/DDBJ databases">
        <title>Acetobacter oryzioeni sp. nov., isolated from Korean rice wine vinegar.</title>
        <authorList>
            <person name="Baek J.H."/>
            <person name="Kim K.H."/>
            <person name="Jeon C.O."/>
            <person name="Han D.M."/>
        </authorList>
    </citation>
    <scope>NUCLEOTIDE SEQUENCE [LARGE SCALE GENOMIC DNA]</scope>
    <source>
        <strain evidence="2 3">B6</strain>
    </source>
</reference>
<evidence type="ECO:0000313" key="2">
    <source>
        <dbReference type="EMBL" id="QEE85977.1"/>
    </source>
</evidence>
<feature type="chain" id="PRO_5022956160" evidence="1">
    <location>
        <begin position="20"/>
        <end position="163"/>
    </location>
</feature>
<dbReference type="RefSeq" id="WP_128105816.1">
    <property type="nucleotide sequence ID" value="NZ_CP042808.1"/>
</dbReference>
<evidence type="ECO:0000313" key="3">
    <source>
        <dbReference type="Proteomes" id="UP000287027"/>
    </source>
</evidence>
<accession>A0A5B9GJL4</accession>
<proteinExistence type="predicted"/>
<organism evidence="2 3">
    <name type="scientific">Acetobacter oryzoeni</name>
    <dbReference type="NCBI Taxonomy" id="2500548"/>
    <lineage>
        <taxon>Bacteria</taxon>
        <taxon>Pseudomonadati</taxon>
        <taxon>Pseudomonadota</taxon>
        <taxon>Alphaproteobacteria</taxon>
        <taxon>Acetobacterales</taxon>
        <taxon>Acetobacteraceae</taxon>
        <taxon>Acetobacter</taxon>
    </lineage>
</organism>